<evidence type="ECO:0000313" key="2">
    <source>
        <dbReference type="EMBL" id="MEJ2902802.1"/>
    </source>
</evidence>
<dbReference type="RefSeq" id="WP_172663128.1">
    <property type="nucleotide sequence ID" value="NZ_CBFGNQ010000022.1"/>
</dbReference>
<evidence type="ECO:0000259" key="1">
    <source>
        <dbReference type="PROSITE" id="PS01124"/>
    </source>
</evidence>
<dbReference type="PROSITE" id="PS01124">
    <property type="entry name" value="HTH_ARAC_FAMILY_2"/>
    <property type="match status" value="1"/>
</dbReference>
<protein>
    <submittedName>
        <fullName evidence="2">AraC family transcriptional regulator</fullName>
    </submittedName>
</protein>
<dbReference type="EMBL" id="JBBEUB010000002">
    <property type="protein sequence ID" value="MEJ2902802.1"/>
    <property type="molecule type" value="Genomic_DNA"/>
</dbReference>
<sequence>MEGITYKEIKPNPSLSTFVDSFWMLSNKTDHEKRVVIMPDGRIDLFFSLKEPYELTLLGLEDAPSQGTLMPETVMLAVSFKLLAIEYLFDRKFPTLVDAVYVLPSDYFGITTESFSDFEQFCNVLTDKLLNKLNNIEVDLRKQRLFELVYTSAGSITIQEIAETLHWTSRQINRYFNEWFGISLKAYCTILRFRASFTQIKEGKLFPEQNFTDQSHFIKNVKKFAGVTPKELSKNENDRFIQFSTLPKK</sequence>
<dbReference type="InterPro" id="IPR046532">
    <property type="entry name" value="DUF6597"/>
</dbReference>
<reference evidence="2 3" key="1">
    <citation type="submission" date="2024-03" db="EMBL/GenBank/DDBJ databases">
        <title>Sequence of Lycoming College Course Isolates.</title>
        <authorList>
            <person name="Plotts O."/>
            <person name="Newman J."/>
        </authorList>
    </citation>
    <scope>NUCLEOTIDE SEQUENCE [LARGE SCALE GENOMIC DNA]</scope>
    <source>
        <strain evidence="2 3">CJB-3</strain>
    </source>
</reference>
<keyword evidence="3" id="KW-1185">Reference proteome</keyword>
<dbReference type="SMART" id="SM00342">
    <property type="entry name" value="HTH_ARAC"/>
    <property type="match status" value="1"/>
</dbReference>
<dbReference type="Pfam" id="PF20240">
    <property type="entry name" value="DUF6597"/>
    <property type="match status" value="1"/>
</dbReference>
<feature type="domain" description="HTH araC/xylS-type" evidence="1">
    <location>
        <begin position="143"/>
        <end position="235"/>
    </location>
</feature>
<comment type="caution">
    <text evidence="2">The sequence shown here is derived from an EMBL/GenBank/DDBJ whole genome shotgun (WGS) entry which is preliminary data.</text>
</comment>
<organism evidence="2 3">
    <name type="scientific">Pedobacter panaciterrae</name>
    <dbReference type="NCBI Taxonomy" id="363849"/>
    <lineage>
        <taxon>Bacteria</taxon>
        <taxon>Pseudomonadati</taxon>
        <taxon>Bacteroidota</taxon>
        <taxon>Sphingobacteriia</taxon>
        <taxon>Sphingobacteriales</taxon>
        <taxon>Sphingobacteriaceae</taxon>
        <taxon>Pedobacter</taxon>
    </lineage>
</organism>
<dbReference type="Gene3D" id="1.10.10.60">
    <property type="entry name" value="Homeodomain-like"/>
    <property type="match status" value="1"/>
</dbReference>
<dbReference type="InterPro" id="IPR018060">
    <property type="entry name" value="HTH_AraC"/>
</dbReference>
<name>A0ABU8NKM8_9SPHI</name>
<proteinExistence type="predicted"/>
<dbReference type="Proteomes" id="UP001378956">
    <property type="component" value="Unassembled WGS sequence"/>
</dbReference>
<accession>A0ABU8NKM8</accession>
<gene>
    <name evidence="2" type="ORF">WAE58_10220</name>
</gene>
<evidence type="ECO:0000313" key="3">
    <source>
        <dbReference type="Proteomes" id="UP001378956"/>
    </source>
</evidence>